<evidence type="ECO:0000256" key="6">
    <source>
        <dbReference type="ARBA" id="ARBA00022900"/>
    </source>
</evidence>
<evidence type="ECO:0000256" key="3">
    <source>
        <dbReference type="ARBA" id="ARBA00022525"/>
    </source>
</evidence>
<dbReference type="EMBL" id="ADFV01175744">
    <property type="status" value="NOT_ANNOTATED_CDS"/>
    <property type="molecule type" value="Genomic_DNA"/>
</dbReference>
<dbReference type="EMBL" id="ADFV01175751">
    <property type="status" value="NOT_ANNOTATED_CDS"/>
    <property type="molecule type" value="Genomic_DNA"/>
</dbReference>
<proteinExistence type="inferred from homology"/>
<organism evidence="10 11">
    <name type="scientific">Nomascus leucogenys</name>
    <name type="common">Northern white-cheeked gibbon</name>
    <name type="synonym">Hylobates leucogenys</name>
    <dbReference type="NCBI Taxonomy" id="61853"/>
    <lineage>
        <taxon>Eukaryota</taxon>
        <taxon>Metazoa</taxon>
        <taxon>Chordata</taxon>
        <taxon>Craniata</taxon>
        <taxon>Vertebrata</taxon>
        <taxon>Euteleostomi</taxon>
        <taxon>Mammalia</taxon>
        <taxon>Eutheria</taxon>
        <taxon>Euarchontoglires</taxon>
        <taxon>Primates</taxon>
        <taxon>Haplorrhini</taxon>
        <taxon>Catarrhini</taxon>
        <taxon>Hylobatidae</taxon>
        <taxon>Nomascus</taxon>
    </lineage>
</organism>
<dbReference type="EMBL" id="ADFV01175748">
    <property type="status" value="NOT_ANNOTATED_CDS"/>
    <property type="molecule type" value="Genomic_DNA"/>
</dbReference>
<evidence type="ECO:0000256" key="5">
    <source>
        <dbReference type="ARBA" id="ARBA00022729"/>
    </source>
</evidence>
<keyword evidence="11" id="KW-1185">Reference proteome</keyword>
<dbReference type="PANTHER" id="PTHR10338">
    <property type="entry name" value="INTER-ALPHA-TRYPSIN INHIBITOR HEAVY CHAIN FAMILY MEMBER"/>
    <property type="match status" value="1"/>
</dbReference>
<dbReference type="CDD" id="cd01461">
    <property type="entry name" value="vWA_interalpha_trypsin_inhibitor"/>
    <property type="match status" value="1"/>
</dbReference>
<evidence type="ECO:0000256" key="7">
    <source>
        <dbReference type="ARBA" id="ARBA00023180"/>
    </source>
</evidence>
<evidence type="ECO:0000256" key="8">
    <source>
        <dbReference type="SAM" id="MobiDB-lite"/>
    </source>
</evidence>
<dbReference type="PANTHER" id="PTHR10338:SF62">
    <property type="entry name" value="INTER-ALPHA-TRYPSIN INHIBITOR HEAVY CHAIN H5"/>
    <property type="match status" value="1"/>
</dbReference>
<dbReference type="Pfam" id="PF06668">
    <property type="entry name" value="ITI_HC_C"/>
    <property type="match status" value="1"/>
</dbReference>
<dbReference type="EMBL" id="ADFV01175743">
    <property type="status" value="NOT_ANNOTATED_CDS"/>
    <property type="molecule type" value="Genomic_DNA"/>
</dbReference>
<dbReference type="Pfam" id="PF00092">
    <property type="entry name" value="VWA"/>
    <property type="match status" value="1"/>
</dbReference>
<dbReference type="InterPro" id="IPR010600">
    <property type="entry name" value="ITI_HC_C"/>
</dbReference>
<sequence length="684" mass="75257">MRNYDSGPPPSTVINQNETFANIIFKPTVVQQARIAQNGILGDFIIRYDVNREQSIGDIQVLNGYFVHYFAPKDLPPLPKNVVFVLDSSASMVGTKLRQTKDALFTILHDLRPQDRFSIIGFSNRIKVWKDYLISVTPDSIRDGKVYIHHMSPTGGTDINGALQRAIRLLNKYVAHSDIGDRSVSLVVFLTDGKPTVGETHTLKILNNTREAARGQVCIFTIGIGNDVDFRLLEKLSLENCGLTRRVHEEEDAGSQLIGSTPLLSDIRIDYPPSSVCSHQTLFPNYFNGSEIIIAGKLVDRKLDHLHVEVTASNSKKFVILKTDVPVGPQKAGKDSTGSPRPGGDGDGDPNHLDSWLQSDDELEKERLRQQAQALAEAHGMSAAMGPEPVVQSVRGAGTQPGPLLEKPYQPRIKISKTSVDGDPHFVVDFPLSKLTMCFNIDGQPGDILRLVSDHMDSGVTVNGELIGAPAPPNGHKKQRTYFRTITILINKPERSYLEITPSRVILDGGDRLVLPCNQSVVVGSQGLEVSVSANANVTITIQGSIAFVILIHLYKKPAPFQRHHLGFYIANGEGLSRNCHGLLGQFLKQDARLTEDPAGPSQNLTHPPLLQAGEGPEAVLTVKGHRVPVVWKQRRIYNGEEQIDCWFARNNAAKLIDGEYKDYLASHPFDTGMTLGRGTSREL</sequence>
<keyword evidence="4" id="KW-0646">Protease inhibitor</keyword>
<gene>
    <name evidence="10" type="primary">ITIH5</name>
</gene>
<dbReference type="Proteomes" id="UP000001073">
    <property type="component" value="Chromosome 9"/>
</dbReference>
<evidence type="ECO:0000256" key="4">
    <source>
        <dbReference type="ARBA" id="ARBA00022690"/>
    </source>
</evidence>
<dbReference type="Gene3D" id="3.40.50.410">
    <property type="entry name" value="von Willebrand factor, type A domain"/>
    <property type="match status" value="1"/>
</dbReference>
<feature type="domain" description="VWFA" evidence="9">
    <location>
        <begin position="81"/>
        <end position="267"/>
    </location>
</feature>
<reference evidence="10 11" key="1">
    <citation type="submission" date="2012-10" db="EMBL/GenBank/DDBJ databases">
        <authorList>
            <consortium name="Gibbon Genome Sequencing Consortium"/>
        </authorList>
    </citation>
    <scope>NUCLEOTIDE SEQUENCE [LARGE SCALE GENOMIC DNA]</scope>
</reference>
<keyword evidence="3" id="KW-0964">Secreted</keyword>
<feature type="region of interest" description="Disordered" evidence="8">
    <location>
        <begin position="327"/>
        <end position="356"/>
    </location>
</feature>
<evidence type="ECO:0000259" key="9">
    <source>
        <dbReference type="PROSITE" id="PS50234"/>
    </source>
</evidence>
<dbReference type="EMBL" id="ADFV01175752">
    <property type="status" value="NOT_ANNOTATED_CDS"/>
    <property type="molecule type" value="Genomic_DNA"/>
</dbReference>
<dbReference type="EMBL" id="ADFV01175749">
    <property type="status" value="NOT_ANNOTATED_CDS"/>
    <property type="molecule type" value="Genomic_DNA"/>
</dbReference>
<dbReference type="GO" id="GO:0030212">
    <property type="term" value="P:hyaluronan metabolic process"/>
    <property type="evidence" value="ECO:0007669"/>
    <property type="project" value="InterPro"/>
</dbReference>
<dbReference type="EMBL" id="ADFV01175745">
    <property type="status" value="NOT_ANNOTATED_CDS"/>
    <property type="molecule type" value="Genomic_DNA"/>
</dbReference>
<dbReference type="SUPFAM" id="SSF53300">
    <property type="entry name" value="vWA-like"/>
    <property type="match status" value="1"/>
</dbReference>
<dbReference type="AlphaFoldDB" id="A0A2I3HJU7"/>
<comment type="similarity">
    <text evidence="2">Belongs to the ITIH family.</text>
</comment>
<comment type="subcellular location">
    <subcellularLocation>
        <location evidence="1">Secreted</location>
    </subcellularLocation>
</comment>
<reference evidence="10" key="2">
    <citation type="submission" date="2025-08" db="UniProtKB">
        <authorList>
            <consortium name="Ensembl"/>
        </authorList>
    </citation>
    <scope>IDENTIFICATION</scope>
</reference>
<reference evidence="10" key="3">
    <citation type="submission" date="2025-09" db="UniProtKB">
        <authorList>
            <consortium name="Ensembl"/>
        </authorList>
    </citation>
    <scope>IDENTIFICATION</scope>
</reference>
<evidence type="ECO:0000256" key="1">
    <source>
        <dbReference type="ARBA" id="ARBA00004613"/>
    </source>
</evidence>
<keyword evidence="5" id="KW-0732">Signal</keyword>
<dbReference type="EMBL" id="ADFV01175750">
    <property type="status" value="NOT_ANNOTATED_CDS"/>
    <property type="molecule type" value="Genomic_DNA"/>
</dbReference>
<dbReference type="Ensembl" id="ENSNLET00000058420.1">
    <property type="protein sequence ID" value="ENSNLEP00000043790.1"/>
    <property type="gene ID" value="ENSNLEG00000011815.2"/>
</dbReference>
<dbReference type="PROSITE" id="PS50234">
    <property type="entry name" value="VWFA"/>
    <property type="match status" value="1"/>
</dbReference>
<keyword evidence="7" id="KW-0325">Glycoprotein</keyword>
<name>A0A2I3HJU7_NOMLE</name>
<dbReference type="GeneTree" id="ENSGT00940000158317"/>
<dbReference type="InterPro" id="IPR002035">
    <property type="entry name" value="VWF_A"/>
</dbReference>
<dbReference type="EMBL" id="ADFV01175747">
    <property type="status" value="NOT_ANNOTATED_CDS"/>
    <property type="molecule type" value="Genomic_DNA"/>
</dbReference>
<accession>A0A2I3HJU7</accession>
<dbReference type="GO" id="GO:0004867">
    <property type="term" value="F:serine-type endopeptidase inhibitor activity"/>
    <property type="evidence" value="ECO:0007669"/>
    <property type="project" value="UniProtKB-KW"/>
</dbReference>
<protein>
    <submittedName>
        <fullName evidence="10">Inter-alpha-trypsin inhibitor heavy chain 5</fullName>
    </submittedName>
</protein>
<dbReference type="SMART" id="SM00327">
    <property type="entry name" value="VWA"/>
    <property type="match status" value="1"/>
</dbReference>
<dbReference type="GO" id="GO:0005576">
    <property type="term" value="C:extracellular region"/>
    <property type="evidence" value="ECO:0007669"/>
    <property type="project" value="UniProtKB-SubCell"/>
</dbReference>
<evidence type="ECO:0000256" key="2">
    <source>
        <dbReference type="ARBA" id="ARBA00010158"/>
    </source>
</evidence>
<dbReference type="EMBL" id="ADFV01175746">
    <property type="status" value="NOT_ANNOTATED_CDS"/>
    <property type="molecule type" value="Genomic_DNA"/>
</dbReference>
<dbReference type="InterPro" id="IPR050934">
    <property type="entry name" value="ITIH"/>
</dbReference>
<evidence type="ECO:0000313" key="11">
    <source>
        <dbReference type="Proteomes" id="UP000001073"/>
    </source>
</evidence>
<dbReference type="InterPro" id="IPR036465">
    <property type="entry name" value="vWFA_dom_sf"/>
</dbReference>
<evidence type="ECO:0000313" key="10">
    <source>
        <dbReference type="Ensembl" id="ENSNLEP00000043790.1"/>
    </source>
</evidence>
<dbReference type="FunFam" id="3.40.50.410:FF:000013">
    <property type="entry name" value="inter-alpha-trypsin inhibitor heavy chain H2"/>
    <property type="match status" value="1"/>
</dbReference>
<keyword evidence="6" id="KW-0722">Serine protease inhibitor</keyword>